<keyword evidence="7 11" id="KW-1133">Transmembrane helix</keyword>
<evidence type="ECO:0000256" key="6">
    <source>
        <dbReference type="ARBA" id="ARBA00022692"/>
    </source>
</evidence>
<dbReference type="EMBL" id="LBYI01000001">
    <property type="protein sequence ID" value="KKR51375.1"/>
    <property type="molecule type" value="Genomic_DNA"/>
</dbReference>
<protein>
    <recommendedName>
        <fullName evidence="3 10">Cell division protein FtsX</fullName>
    </recommendedName>
</protein>
<dbReference type="PANTHER" id="PTHR47755:SF1">
    <property type="entry name" value="CELL DIVISION PROTEIN FTSX"/>
    <property type="match status" value="1"/>
</dbReference>
<keyword evidence="4 10" id="KW-1003">Cell membrane</keyword>
<feature type="transmembrane region" description="Helical" evidence="11">
    <location>
        <begin position="212"/>
        <end position="239"/>
    </location>
</feature>
<evidence type="ECO:0000259" key="12">
    <source>
        <dbReference type="Pfam" id="PF02687"/>
    </source>
</evidence>
<dbReference type="AlphaFoldDB" id="A0A0G0TWA2"/>
<organism evidence="14 15">
    <name type="scientific">Candidatus Curtissbacteria bacterium GW2011_GWA1_40_16</name>
    <dbReference type="NCBI Taxonomy" id="1618405"/>
    <lineage>
        <taxon>Bacteria</taxon>
        <taxon>Candidatus Curtissiibacteriota</taxon>
    </lineage>
</organism>
<proteinExistence type="inferred from homology"/>
<keyword evidence="5 10" id="KW-0132">Cell division</keyword>
<comment type="subcellular location">
    <subcellularLocation>
        <location evidence="1">Cell membrane</location>
        <topology evidence="1">Multi-pass membrane protein</topology>
    </subcellularLocation>
</comment>
<dbReference type="Pfam" id="PF18075">
    <property type="entry name" value="FtsX_ECD"/>
    <property type="match status" value="1"/>
</dbReference>
<gene>
    <name evidence="14" type="ORF">UT84_C0001G0060</name>
</gene>
<dbReference type="InterPro" id="IPR004513">
    <property type="entry name" value="FtsX"/>
</dbReference>
<accession>A0A0G0TWA2</accession>
<evidence type="ECO:0000256" key="4">
    <source>
        <dbReference type="ARBA" id="ARBA00022475"/>
    </source>
</evidence>
<feature type="domain" description="ABC3 transporter permease C-terminal" evidence="12">
    <location>
        <begin position="168"/>
        <end position="289"/>
    </location>
</feature>
<evidence type="ECO:0000256" key="7">
    <source>
        <dbReference type="ARBA" id="ARBA00022989"/>
    </source>
</evidence>
<evidence type="ECO:0000256" key="1">
    <source>
        <dbReference type="ARBA" id="ARBA00004651"/>
    </source>
</evidence>
<dbReference type="Pfam" id="PF02687">
    <property type="entry name" value="FtsX"/>
    <property type="match status" value="1"/>
</dbReference>
<keyword evidence="6 11" id="KW-0812">Transmembrane</keyword>
<evidence type="ECO:0000256" key="11">
    <source>
        <dbReference type="SAM" id="Phobius"/>
    </source>
</evidence>
<keyword evidence="8 10" id="KW-0472">Membrane</keyword>
<comment type="caution">
    <text evidence="14">The sequence shown here is derived from an EMBL/GenBank/DDBJ whole genome shotgun (WGS) entry which is preliminary data.</text>
</comment>
<dbReference type="Proteomes" id="UP000034531">
    <property type="component" value="Unassembled WGS sequence"/>
</dbReference>
<feature type="transmembrane region" description="Helical" evidence="11">
    <location>
        <begin position="259"/>
        <end position="284"/>
    </location>
</feature>
<evidence type="ECO:0000259" key="13">
    <source>
        <dbReference type="Pfam" id="PF18075"/>
    </source>
</evidence>
<feature type="transmembrane region" description="Helical" evidence="11">
    <location>
        <begin position="164"/>
        <end position="191"/>
    </location>
</feature>
<dbReference type="Gene3D" id="3.30.70.3040">
    <property type="match status" value="1"/>
</dbReference>
<evidence type="ECO:0000256" key="8">
    <source>
        <dbReference type="ARBA" id="ARBA00023136"/>
    </source>
</evidence>
<evidence type="ECO:0000256" key="10">
    <source>
        <dbReference type="PIRNR" id="PIRNR003097"/>
    </source>
</evidence>
<evidence type="ECO:0000313" key="15">
    <source>
        <dbReference type="Proteomes" id="UP000034531"/>
    </source>
</evidence>
<dbReference type="PIRSF" id="PIRSF003097">
    <property type="entry name" value="FtsX"/>
    <property type="match status" value="1"/>
</dbReference>
<sequence length="290" mass="32241">MKQPKETMRLIRRSPYQALAAALAMSLTFFISSIFILLIIGGQIVLNYIEQRPQVIAFFKDNATESQISELSSKVQATGLTTGVKYVSKEEALAIYRERNKNDPLLLESVTADFLPASIDISVKKASDIQNITNIVQGDPQVERVITPQNLVEQLVKWTNTIRIGGIAFVSTLLAVSFLIIIMVIGMRIALRRDEIAIMNLVGATKWYISRPFFIEGALYGVVGASIATFLVYSLLLFYSPNIQNFLGPIQVFPISPLFFVYLWLAEIIAAATIGIVGAAIALFRYLRIE</sequence>
<keyword evidence="9 10" id="KW-0131">Cell cycle</keyword>
<dbReference type="InterPro" id="IPR003838">
    <property type="entry name" value="ABC3_permease_C"/>
</dbReference>
<dbReference type="GO" id="GO:0005886">
    <property type="term" value="C:plasma membrane"/>
    <property type="evidence" value="ECO:0007669"/>
    <property type="project" value="UniProtKB-SubCell"/>
</dbReference>
<feature type="transmembrane region" description="Helical" evidence="11">
    <location>
        <begin position="21"/>
        <end position="46"/>
    </location>
</feature>
<evidence type="ECO:0000256" key="3">
    <source>
        <dbReference type="ARBA" id="ARBA00021907"/>
    </source>
</evidence>
<name>A0A0G0TWA2_9BACT</name>
<feature type="domain" description="FtsX extracellular" evidence="13">
    <location>
        <begin position="54"/>
        <end position="145"/>
    </location>
</feature>
<evidence type="ECO:0000313" key="14">
    <source>
        <dbReference type="EMBL" id="KKR51375.1"/>
    </source>
</evidence>
<reference evidence="14 15" key="1">
    <citation type="journal article" date="2015" name="Nature">
        <title>rRNA introns, odd ribosomes, and small enigmatic genomes across a large radiation of phyla.</title>
        <authorList>
            <person name="Brown C.T."/>
            <person name="Hug L.A."/>
            <person name="Thomas B.C."/>
            <person name="Sharon I."/>
            <person name="Castelle C.J."/>
            <person name="Singh A."/>
            <person name="Wilkins M.J."/>
            <person name="Williams K.H."/>
            <person name="Banfield J.F."/>
        </authorList>
    </citation>
    <scope>NUCLEOTIDE SEQUENCE [LARGE SCALE GENOMIC DNA]</scope>
</reference>
<evidence type="ECO:0000256" key="9">
    <source>
        <dbReference type="ARBA" id="ARBA00023306"/>
    </source>
</evidence>
<dbReference type="GO" id="GO:0051301">
    <property type="term" value="P:cell division"/>
    <property type="evidence" value="ECO:0007669"/>
    <property type="project" value="UniProtKB-KW"/>
</dbReference>
<evidence type="ECO:0000256" key="5">
    <source>
        <dbReference type="ARBA" id="ARBA00022618"/>
    </source>
</evidence>
<evidence type="ECO:0000256" key="2">
    <source>
        <dbReference type="ARBA" id="ARBA00007379"/>
    </source>
</evidence>
<dbReference type="PANTHER" id="PTHR47755">
    <property type="entry name" value="CELL DIVISION PROTEIN FTSX"/>
    <property type="match status" value="1"/>
</dbReference>
<comment type="similarity">
    <text evidence="2 10">Belongs to the ABC-4 integral membrane protein family. FtsX subfamily.</text>
</comment>
<dbReference type="InterPro" id="IPR040690">
    <property type="entry name" value="FtsX_ECD"/>
</dbReference>